<comment type="subcellular location">
    <subcellularLocation>
        <location evidence="1">Endomembrane system</location>
    </subcellularLocation>
</comment>
<dbReference type="GO" id="GO:0043813">
    <property type="term" value="F:phosphatidylinositol-3,5-bisphosphate 5-phosphatase activity"/>
    <property type="evidence" value="ECO:0007669"/>
    <property type="project" value="InterPro"/>
</dbReference>
<feature type="compositionally biased region" description="Basic and acidic residues" evidence="4">
    <location>
        <begin position="601"/>
        <end position="613"/>
    </location>
</feature>
<dbReference type="GO" id="GO:0046856">
    <property type="term" value="P:phosphatidylinositol dephosphorylation"/>
    <property type="evidence" value="ECO:0007669"/>
    <property type="project" value="InterPro"/>
</dbReference>
<feature type="region of interest" description="Disordered" evidence="4">
    <location>
        <begin position="973"/>
        <end position="1021"/>
    </location>
</feature>
<keyword evidence="3" id="KW-0472">Membrane</keyword>
<reference evidence="6" key="1">
    <citation type="submission" date="2014-11" db="EMBL/GenBank/DDBJ databases">
        <authorList>
            <person name="Otto D Thomas"/>
            <person name="Naeem Raeece"/>
        </authorList>
    </citation>
    <scope>NUCLEOTIDE SEQUENCE</scope>
</reference>
<feature type="compositionally biased region" description="Polar residues" evidence="4">
    <location>
        <begin position="589"/>
        <end position="598"/>
    </location>
</feature>
<sequence>MSGTDAKSALEGVEFQRHFTCYESASTVLLISQRYTSEKPNSRWTLRFTKHDDRKGFELDVAETCAADEEIAAMLQQLGRITRKVEAFGILGLVRFLEGSYVVLVTKRVPVLRVEDCAVYEIGDISMIPCFTPTKQMMCGSCGADGRSTAEEIIVYEEPVEELEGDEDEQKTTMGVRDAVPVAPRTTAVAYDERKYKHIFVKALNMLKSGGYFSYSLDLTKTVQQRTLETVSKAAQKKKNKRQETFGGVSPSPSAAVHASGSPTHEEAERQRNVAEHQRRMKLARSGSLDSRIFPATDAVAEGGGPEVTEGPLRDASLGTDMVEEGLPGIQKGKGEAWNTANDMFVFNAFLLRPLLDLEGIEARRWALPVIFGAVKGFRFAVGESVFTAAVIARRGRQFFGPRYFKRGISGLGHVANEVEVEQAVWQEGVQNRGFLGSVVLLRGSIPLHWGHQNVMQPQPAIKLHREEDPTLSHTMEHFTDLLRRYESPIVILNMVRQSPGHREERLSAWFEEAIATIQSRWDAGENAGDTEAQKRIKYMCFDWLAEEKRGGMETALRDLMGWAKGMVDDVGFFCEKRHGDAGRRLHKQPSSVPSSNPKGGKKETGGYREKGREKEVEVGLQIGIYRINCVDCLDRTNIGMFVVALECLGRQLRHAGIGMEREDEKDNNSSNVLRLAQKKNTSCCGGCCEGGATRSNELVVPSNTPTAPPRQANRRNSVESTDSEIAAVNQRRLSFLGDSQGLNLPGTVTKAEAEALELAGSRGAHEEATQYSAEAENEPVHTADVDADLAPSLPRPHIVELSLPRDCFLPRRNSTGEDATKSPLPGPVPPALAALAMDTWGTVGDALANQYGGSAAMHRPLILFGRTAVSSLPSEEVNSLSAGSREDMEAGVCADAPWKASRRGNAAIAVERYLTNVFSDLDRQRAWDLFLGKHVPADARASKEGGEPEKLWKKDLSPTRVRQSEWRVRAVKGRRGAPLGARGGGNVLVGLKATSTPTRSPESQEELQGHNRPPEQVGGA</sequence>
<feature type="domain" description="SAC" evidence="5">
    <location>
        <begin position="212"/>
        <end position="658"/>
    </location>
</feature>
<dbReference type="EMBL" id="CDMZ01003372">
    <property type="protein sequence ID" value="CEM46116.1"/>
    <property type="molecule type" value="Genomic_DNA"/>
</dbReference>
<feature type="region of interest" description="Disordered" evidence="4">
    <location>
        <begin position="233"/>
        <end position="275"/>
    </location>
</feature>
<evidence type="ECO:0000256" key="2">
    <source>
        <dbReference type="ARBA" id="ARBA00022801"/>
    </source>
</evidence>
<accession>A0A0G4HP26</accession>
<keyword evidence="2" id="KW-0378">Hydrolase</keyword>
<evidence type="ECO:0000313" key="6">
    <source>
        <dbReference type="EMBL" id="CEM46116.1"/>
    </source>
</evidence>
<dbReference type="GO" id="GO:0012505">
    <property type="term" value="C:endomembrane system"/>
    <property type="evidence" value="ECO:0007669"/>
    <property type="project" value="UniProtKB-SubCell"/>
</dbReference>
<dbReference type="Pfam" id="PF02383">
    <property type="entry name" value="Syja_N"/>
    <property type="match status" value="2"/>
</dbReference>
<dbReference type="AlphaFoldDB" id="A0A0G4HP26"/>
<dbReference type="VEuPathDB" id="CryptoDB:Cvel_7773"/>
<proteinExistence type="predicted"/>
<dbReference type="InterPro" id="IPR002013">
    <property type="entry name" value="SAC_dom"/>
</dbReference>
<dbReference type="PROSITE" id="PS50275">
    <property type="entry name" value="SAC"/>
    <property type="match status" value="1"/>
</dbReference>
<evidence type="ECO:0000256" key="4">
    <source>
        <dbReference type="SAM" id="MobiDB-lite"/>
    </source>
</evidence>
<dbReference type="InterPro" id="IPR043573">
    <property type="entry name" value="Fig4-like"/>
</dbReference>
<feature type="compositionally biased region" description="Low complexity" evidence="4">
    <location>
        <begin position="248"/>
        <end position="263"/>
    </location>
</feature>
<feature type="compositionally biased region" description="Basic and acidic residues" evidence="4">
    <location>
        <begin position="264"/>
        <end position="275"/>
    </location>
</feature>
<evidence type="ECO:0000259" key="5">
    <source>
        <dbReference type="PROSITE" id="PS50275"/>
    </source>
</evidence>
<dbReference type="PANTHER" id="PTHR45738">
    <property type="entry name" value="POLYPHOSPHOINOSITIDE PHOSPHATASE"/>
    <property type="match status" value="1"/>
</dbReference>
<protein>
    <recommendedName>
        <fullName evidence="5">SAC domain-containing protein</fullName>
    </recommendedName>
</protein>
<feature type="region of interest" description="Disordered" evidence="4">
    <location>
        <begin position="582"/>
        <end position="613"/>
    </location>
</feature>
<feature type="compositionally biased region" description="Polar residues" evidence="4">
    <location>
        <begin position="696"/>
        <end position="706"/>
    </location>
</feature>
<evidence type="ECO:0000256" key="3">
    <source>
        <dbReference type="ARBA" id="ARBA00023136"/>
    </source>
</evidence>
<name>A0A0G4HP26_9ALVE</name>
<organism evidence="6">
    <name type="scientific">Chromera velia CCMP2878</name>
    <dbReference type="NCBI Taxonomy" id="1169474"/>
    <lineage>
        <taxon>Eukaryota</taxon>
        <taxon>Sar</taxon>
        <taxon>Alveolata</taxon>
        <taxon>Colpodellida</taxon>
        <taxon>Chromeraceae</taxon>
        <taxon>Chromera</taxon>
    </lineage>
</organism>
<gene>
    <name evidence="6" type="ORF">Cvel_7773</name>
</gene>
<evidence type="ECO:0000256" key="1">
    <source>
        <dbReference type="ARBA" id="ARBA00004308"/>
    </source>
</evidence>
<dbReference type="PANTHER" id="PTHR45738:SF5">
    <property type="entry name" value="POLYPHOSPHOINOSITIDE PHOSPHATASE"/>
    <property type="match status" value="1"/>
</dbReference>
<feature type="region of interest" description="Disordered" evidence="4">
    <location>
        <begin position="696"/>
        <end position="724"/>
    </location>
</feature>